<dbReference type="PANTHER" id="PTHR47784">
    <property type="entry name" value="STEROL UPTAKE CONTROL PROTEIN 2"/>
    <property type="match status" value="1"/>
</dbReference>
<dbReference type="GO" id="GO:0001228">
    <property type="term" value="F:DNA-binding transcription activator activity, RNA polymerase II-specific"/>
    <property type="evidence" value="ECO:0007669"/>
    <property type="project" value="TreeGrafter"/>
</dbReference>
<evidence type="ECO:0000313" key="1">
    <source>
        <dbReference type="EMBL" id="CAG8408634.1"/>
    </source>
</evidence>
<reference evidence="1" key="1">
    <citation type="submission" date="2021-07" db="EMBL/GenBank/DDBJ databases">
        <authorList>
            <person name="Branca A.L. A."/>
        </authorList>
    </citation>
    <scope>NUCLEOTIDE SEQUENCE</scope>
</reference>
<accession>A0A9W4NTR9</accession>
<organism evidence="1 2">
    <name type="scientific">Penicillium salamii</name>
    <dbReference type="NCBI Taxonomy" id="1612424"/>
    <lineage>
        <taxon>Eukaryota</taxon>
        <taxon>Fungi</taxon>
        <taxon>Dikarya</taxon>
        <taxon>Ascomycota</taxon>
        <taxon>Pezizomycotina</taxon>
        <taxon>Eurotiomycetes</taxon>
        <taxon>Eurotiomycetidae</taxon>
        <taxon>Eurotiales</taxon>
        <taxon>Aspergillaceae</taxon>
        <taxon>Penicillium</taxon>
    </lineage>
</organism>
<dbReference type="InterPro" id="IPR053157">
    <property type="entry name" value="Sterol_Uptake_Regulator"/>
</dbReference>
<dbReference type="Pfam" id="PF11951">
    <property type="entry name" value="Fungal_trans_2"/>
    <property type="match status" value="1"/>
</dbReference>
<gene>
    <name evidence="1" type="ORF">PSALAMII_LOCUS8918</name>
</gene>
<proteinExistence type="predicted"/>
<dbReference type="PANTHER" id="PTHR47784:SF7">
    <property type="entry name" value="ZN(II)2CYS6 TRANSCRIPTION FACTOR (EUROFUNG)"/>
    <property type="match status" value="1"/>
</dbReference>
<dbReference type="InterPro" id="IPR021858">
    <property type="entry name" value="Fun_TF"/>
</dbReference>
<dbReference type="AlphaFoldDB" id="A0A9W4NTR9"/>
<dbReference type="EMBL" id="CAJVPA010000217">
    <property type="protein sequence ID" value="CAG8408634.1"/>
    <property type="molecule type" value="Genomic_DNA"/>
</dbReference>
<comment type="caution">
    <text evidence="1">The sequence shown here is derived from an EMBL/GenBank/DDBJ whole genome shotgun (WGS) entry which is preliminary data.</text>
</comment>
<dbReference type="Proteomes" id="UP001152646">
    <property type="component" value="Unassembled WGS sequence"/>
</dbReference>
<sequence>MVCSYRKPDDNTDALTRNSTIAPVRSLSSESFTGDDLRFFHHFLLAARPHLPYGSEASWTTLVPAYSHECPHLMHAILSLGATHYTLADHSQTGYTQMAISHRGKSLQSLSAALCNLDDCTDVDLDGILATCYTLVFQAYFMPDGLTDFAVMVRGCGMVTQHIISRFNGSKMFTLHTPEQMTELLAPWLPTDAHPDHEVIDTCIEDIDKLHSFLQSSGSHDFFNALRKIYLALKYSIRDAFFCLTEVYAIWCTMENQDFLKFIASSNHAVRVLFLHYISIDTLMRPFMLSVRAQDRARAGLFLGADVMEKWAFAIYHSLPANMQELVVNEVQIVSYESHRYMFQREISGYRSSTMEPSQIAGRGMIDTGSHTGL</sequence>
<evidence type="ECO:0000313" key="2">
    <source>
        <dbReference type="Proteomes" id="UP001152646"/>
    </source>
</evidence>
<dbReference type="OrthoDB" id="416217at2759"/>
<protein>
    <submittedName>
        <fullName evidence="1">Uncharacterized protein</fullName>
    </submittedName>
</protein>
<name>A0A9W4NTR9_9EURO</name>